<gene>
    <name evidence="2" type="ORF">RSE6_06837</name>
</gene>
<dbReference type="EMBL" id="FJVC01000245">
    <property type="protein sequence ID" value="CZT46412.1"/>
    <property type="molecule type" value="Genomic_DNA"/>
</dbReference>
<dbReference type="AlphaFoldDB" id="A0A1E1MBB8"/>
<dbReference type="Proteomes" id="UP000177625">
    <property type="component" value="Unassembled WGS sequence"/>
</dbReference>
<proteinExistence type="predicted"/>
<protein>
    <submittedName>
        <fullName evidence="2">Uncharacterized protein</fullName>
    </submittedName>
</protein>
<keyword evidence="3" id="KW-1185">Reference proteome</keyword>
<evidence type="ECO:0000313" key="3">
    <source>
        <dbReference type="Proteomes" id="UP000177625"/>
    </source>
</evidence>
<feature type="region of interest" description="Disordered" evidence="1">
    <location>
        <begin position="1"/>
        <end position="28"/>
    </location>
</feature>
<reference evidence="3" key="1">
    <citation type="submission" date="2016-03" db="EMBL/GenBank/DDBJ databases">
        <authorList>
            <person name="Guldener U."/>
        </authorList>
    </citation>
    <scope>NUCLEOTIDE SEQUENCE [LARGE SCALE GENOMIC DNA]</scope>
</reference>
<evidence type="ECO:0000313" key="2">
    <source>
        <dbReference type="EMBL" id="CZT46412.1"/>
    </source>
</evidence>
<accession>A0A1E1MBB8</accession>
<sequence length="110" mass="12436">MATDQKARTKEHATEEEGSEKRGEERRREELVMELLRRRSREAGGSRGRKEEEGFECGREVVNLSLALAAEEGAPALKAKNGRQELLPFSEFSCLLTVFKLLRDRVDGDS</sequence>
<evidence type="ECO:0000256" key="1">
    <source>
        <dbReference type="SAM" id="MobiDB-lite"/>
    </source>
</evidence>
<name>A0A1E1MBB8_RHYSE</name>
<organism evidence="2 3">
    <name type="scientific">Rhynchosporium secalis</name>
    <name type="common">Barley scald fungus</name>
    <dbReference type="NCBI Taxonomy" id="38038"/>
    <lineage>
        <taxon>Eukaryota</taxon>
        <taxon>Fungi</taxon>
        <taxon>Dikarya</taxon>
        <taxon>Ascomycota</taxon>
        <taxon>Pezizomycotina</taxon>
        <taxon>Leotiomycetes</taxon>
        <taxon>Helotiales</taxon>
        <taxon>Ploettnerulaceae</taxon>
        <taxon>Rhynchosporium</taxon>
    </lineage>
</organism>